<feature type="region of interest" description="Disordered" evidence="1">
    <location>
        <begin position="225"/>
        <end position="361"/>
    </location>
</feature>
<feature type="compositionally biased region" description="Polar residues" evidence="1">
    <location>
        <begin position="335"/>
        <end position="347"/>
    </location>
</feature>
<accession>A0A7S1W4W2</accession>
<protein>
    <submittedName>
        <fullName evidence="2">Uncharacterized protein</fullName>
    </submittedName>
</protein>
<organism evidence="2">
    <name type="scientific">Neobodo designis</name>
    <name type="common">Flagellated protozoan</name>
    <name type="synonym">Bodo designis</name>
    <dbReference type="NCBI Taxonomy" id="312471"/>
    <lineage>
        <taxon>Eukaryota</taxon>
        <taxon>Discoba</taxon>
        <taxon>Euglenozoa</taxon>
        <taxon>Kinetoplastea</taxon>
        <taxon>Metakinetoplastina</taxon>
        <taxon>Neobodonida</taxon>
        <taxon>Neobodo</taxon>
    </lineage>
</organism>
<name>A0A7S1W4W2_NEODS</name>
<proteinExistence type="predicted"/>
<gene>
    <name evidence="2" type="ORF">NDES1114_LOCUS31640</name>
</gene>
<evidence type="ECO:0000256" key="1">
    <source>
        <dbReference type="SAM" id="MobiDB-lite"/>
    </source>
</evidence>
<dbReference type="AlphaFoldDB" id="A0A7S1W4W2"/>
<dbReference type="EMBL" id="HBGF01047344">
    <property type="protein sequence ID" value="CAD9148750.1"/>
    <property type="molecule type" value="Transcribed_RNA"/>
</dbReference>
<reference evidence="2" key="1">
    <citation type="submission" date="2021-01" db="EMBL/GenBank/DDBJ databases">
        <authorList>
            <person name="Corre E."/>
            <person name="Pelletier E."/>
            <person name="Niang G."/>
            <person name="Scheremetjew M."/>
            <person name="Finn R."/>
            <person name="Kale V."/>
            <person name="Holt S."/>
            <person name="Cochrane G."/>
            <person name="Meng A."/>
            <person name="Brown T."/>
            <person name="Cohen L."/>
        </authorList>
    </citation>
    <scope>NUCLEOTIDE SEQUENCE</scope>
    <source>
        <strain evidence="2">CCAP 1951/1</strain>
    </source>
</reference>
<evidence type="ECO:0000313" key="2">
    <source>
        <dbReference type="EMBL" id="CAD9148750.1"/>
    </source>
</evidence>
<sequence length="430" mass="45850">MAANKDSRTTTEPAKLTLNTVMTKLARCMSTELRGAALGASYAPKAIRDWSTIQSDADVADFCTPAELPTNRMTLLYAEHGIAHSNSSDYTSPLKADGPVPKITVAVGQVPYTVCATGLLRLIAVLLNATGAVGRQNQVTDAVLAVRAHQQAKRDGTTSRRCGLYFVDFRADAGRIVDALLRLHQHVLLADDRAFVTSSAAELRDWVAARDSFLEHTLARRPDLRQGAHSRFSKGLGPMTIERGTQPRTNTGSPHPNGSTNVTNGQVSSPHQARRAGGNTTPPPQTAGVHRRSPPPQQQQQQPSHNGRGRRGAQSPPEYSRQAATGVFGRAAHKSPTSEVSPSSNGSAPVLPTPRTSPDLLMSHEDAVHHPQYGLMHGTAPASGMYPGMVPLGELPPSMKFVQPPQQQLAVPLFGGGGTYSLFGVAGDVW</sequence>
<feature type="compositionally biased region" description="Polar residues" evidence="1">
    <location>
        <begin position="246"/>
        <end position="271"/>
    </location>
</feature>